<gene>
    <name evidence="8" type="primary">zur</name>
    <name evidence="7" type="synonym">fur</name>
    <name evidence="8" type="ORF">K6Y31_09730</name>
</gene>
<comment type="subcellular location">
    <subcellularLocation>
        <location evidence="7">Cytoplasm</location>
    </subcellularLocation>
</comment>
<dbReference type="Gene3D" id="3.30.1490.190">
    <property type="match status" value="1"/>
</dbReference>
<evidence type="ECO:0000256" key="2">
    <source>
        <dbReference type="ARBA" id="ARBA00022491"/>
    </source>
</evidence>
<dbReference type="Pfam" id="PF01475">
    <property type="entry name" value="FUR"/>
    <property type="match status" value="1"/>
</dbReference>
<accession>A0ABS8W9X3</accession>
<dbReference type="NCBIfam" id="NF008646">
    <property type="entry name" value="PRK11639.1"/>
    <property type="match status" value="1"/>
</dbReference>
<keyword evidence="7" id="KW-0408">Iron</keyword>
<keyword evidence="6 7" id="KW-0804">Transcription</keyword>
<dbReference type="InterPro" id="IPR043135">
    <property type="entry name" value="Fur_C"/>
</dbReference>
<dbReference type="InterPro" id="IPR036388">
    <property type="entry name" value="WH-like_DNA-bd_sf"/>
</dbReference>
<reference evidence="8 9" key="1">
    <citation type="journal article" date="2022" name="Environ. Microbiol. Rep.">
        <title>Eco-phylogenetic analyses reveal divergent evolution of vitamin B12 metabolism in the marine bacterial family 'Psychromonadaceae'.</title>
        <authorList>
            <person name="Jin X."/>
            <person name="Yang Y."/>
            <person name="Cao H."/>
            <person name="Gao B."/>
            <person name="Zhao Z."/>
        </authorList>
    </citation>
    <scope>NUCLEOTIDE SEQUENCE [LARGE SCALE GENOMIC DNA]</scope>
    <source>
        <strain evidence="8 9">MKS20</strain>
    </source>
</reference>
<sequence length="150" mass="16957">MHNTSTELLKRAELICQKRSVRFTPIRQKVFSIMAEQLGSISAYDLLDKLRETEKSAKPPTIYRALDFLLEHGFIHKIESINAYILCPHFGTHHPMQLLICDQCGVVIELHDEKIDDAFSEQATSHGFSITNTTLEAHGNCSDCQSNEIA</sequence>
<organism evidence="8 9">
    <name type="scientific">Motilimonas cestriensis</name>
    <dbReference type="NCBI Taxonomy" id="2742685"/>
    <lineage>
        <taxon>Bacteria</taxon>
        <taxon>Pseudomonadati</taxon>
        <taxon>Pseudomonadota</taxon>
        <taxon>Gammaproteobacteria</taxon>
        <taxon>Alteromonadales</taxon>
        <taxon>Alteromonadales genera incertae sedis</taxon>
        <taxon>Motilimonas</taxon>
    </lineage>
</organism>
<evidence type="ECO:0000256" key="6">
    <source>
        <dbReference type="ARBA" id="ARBA00023163"/>
    </source>
</evidence>
<protein>
    <recommendedName>
        <fullName evidence="7">Ferric uptake regulation protein</fullName>
    </recommendedName>
</protein>
<dbReference type="RefSeq" id="WP_233052593.1">
    <property type="nucleotide sequence ID" value="NZ_JAIMJA010000008.1"/>
</dbReference>
<keyword evidence="4 7" id="KW-0805">Transcription regulation</keyword>
<evidence type="ECO:0000256" key="3">
    <source>
        <dbReference type="ARBA" id="ARBA00022833"/>
    </source>
</evidence>
<proteinExistence type="inferred from homology"/>
<keyword evidence="9" id="KW-1185">Reference proteome</keyword>
<keyword evidence="2 7" id="KW-0678">Repressor</keyword>
<dbReference type="InterPro" id="IPR036390">
    <property type="entry name" value="WH_DNA-bd_sf"/>
</dbReference>
<dbReference type="PANTHER" id="PTHR33202:SF6">
    <property type="entry name" value="ZINC UPTAKE REGULATION PROTEIN"/>
    <property type="match status" value="1"/>
</dbReference>
<dbReference type="Proteomes" id="UP001201273">
    <property type="component" value="Unassembled WGS sequence"/>
</dbReference>
<evidence type="ECO:0000256" key="1">
    <source>
        <dbReference type="ARBA" id="ARBA00007957"/>
    </source>
</evidence>
<evidence type="ECO:0000256" key="7">
    <source>
        <dbReference type="RuleBase" id="RU364037"/>
    </source>
</evidence>
<name>A0ABS8W9X3_9GAMM</name>
<dbReference type="EMBL" id="JAIMJA010000008">
    <property type="protein sequence ID" value="MCE2595097.1"/>
    <property type="molecule type" value="Genomic_DNA"/>
</dbReference>
<keyword evidence="5 7" id="KW-0238">DNA-binding</keyword>
<comment type="subunit">
    <text evidence="7">Homodimer.</text>
</comment>
<keyword evidence="3 7" id="KW-0862">Zinc</keyword>
<keyword evidence="7" id="KW-0963">Cytoplasm</keyword>
<dbReference type="InterPro" id="IPR002481">
    <property type="entry name" value="FUR"/>
</dbReference>
<comment type="caution">
    <text evidence="8">The sequence shown here is derived from an EMBL/GenBank/DDBJ whole genome shotgun (WGS) entry which is preliminary data.</text>
</comment>
<evidence type="ECO:0000313" key="9">
    <source>
        <dbReference type="Proteomes" id="UP001201273"/>
    </source>
</evidence>
<keyword evidence="7" id="KW-0479">Metal-binding</keyword>
<dbReference type="PANTHER" id="PTHR33202">
    <property type="entry name" value="ZINC UPTAKE REGULATION PROTEIN"/>
    <property type="match status" value="1"/>
</dbReference>
<evidence type="ECO:0000256" key="4">
    <source>
        <dbReference type="ARBA" id="ARBA00023015"/>
    </source>
</evidence>
<dbReference type="Gene3D" id="1.10.10.10">
    <property type="entry name" value="Winged helix-like DNA-binding domain superfamily/Winged helix DNA-binding domain"/>
    <property type="match status" value="1"/>
</dbReference>
<dbReference type="SUPFAM" id="SSF46785">
    <property type="entry name" value="Winged helix' DNA-binding domain"/>
    <property type="match status" value="1"/>
</dbReference>
<evidence type="ECO:0000313" key="8">
    <source>
        <dbReference type="EMBL" id="MCE2595097.1"/>
    </source>
</evidence>
<comment type="similarity">
    <text evidence="1 7">Belongs to the Fur family.</text>
</comment>
<evidence type="ECO:0000256" key="5">
    <source>
        <dbReference type="ARBA" id="ARBA00023125"/>
    </source>
</evidence>
<dbReference type="CDD" id="cd07153">
    <property type="entry name" value="Fur_like"/>
    <property type="match status" value="1"/>
</dbReference>